<comment type="similarity">
    <text evidence="5">Belongs to the salp15 family.</text>
</comment>
<evidence type="ECO:0000256" key="2">
    <source>
        <dbReference type="ARBA" id="ARBA00022525"/>
    </source>
</evidence>
<evidence type="ECO:0000313" key="7">
    <source>
        <dbReference type="EMBL" id="JAA68682.1"/>
    </source>
</evidence>
<evidence type="ECO:0000256" key="5">
    <source>
        <dbReference type="ARBA" id="ARBA00034321"/>
    </source>
</evidence>
<reference evidence="7" key="1">
    <citation type="submission" date="2012-12" db="EMBL/GenBank/DDBJ databases">
        <title>Identification and characterization of a phenylalanine ammonia-lyase gene family in Isatis indigotica Fort.</title>
        <authorList>
            <person name="Liu Q."/>
            <person name="Chen J."/>
            <person name="Zhou X."/>
            <person name="Di P."/>
            <person name="Xiao Y."/>
            <person name="Xuan H."/>
            <person name="Zhang L."/>
            <person name="Chen W."/>
        </authorList>
    </citation>
    <scope>NUCLEOTIDE SEQUENCE</scope>
    <source>
        <tissue evidence="7">Salivary gland</tissue>
    </source>
</reference>
<keyword evidence="2" id="KW-0964">Secreted</keyword>
<evidence type="ECO:0000256" key="1">
    <source>
        <dbReference type="ARBA" id="ARBA00004613"/>
    </source>
</evidence>
<keyword evidence="4" id="KW-0325">Glycoprotein</keyword>
<feature type="chain" id="PRO_5005517361" evidence="6">
    <location>
        <begin position="18"/>
        <end position="114"/>
    </location>
</feature>
<evidence type="ECO:0000256" key="4">
    <source>
        <dbReference type="ARBA" id="ARBA00023180"/>
    </source>
</evidence>
<evidence type="ECO:0000256" key="6">
    <source>
        <dbReference type="SAM" id="SignalP"/>
    </source>
</evidence>
<dbReference type="Pfam" id="PF12115">
    <property type="entry name" value="Salp15"/>
    <property type="match status" value="1"/>
</dbReference>
<keyword evidence="3 6" id="KW-0732">Signal</keyword>
<comment type="subcellular location">
    <subcellularLocation>
        <location evidence="1">Secreted</location>
    </subcellularLocation>
</comment>
<dbReference type="AlphaFoldDB" id="A0A0K8RC05"/>
<name>A0A0K8RC05_IXORI</name>
<feature type="signal peptide" evidence="6">
    <location>
        <begin position="1"/>
        <end position="17"/>
    </location>
</feature>
<organism evidence="7">
    <name type="scientific">Ixodes ricinus</name>
    <name type="common">Common tick</name>
    <name type="synonym">Acarus ricinus</name>
    <dbReference type="NCBI Taxonomy" id="34613"/>
    <lineage>
        <taxon>Eukaryota</taxon>
        <taxon>Metazoa</taxon>
        <taxon>Ecdysozoa</taxon>
        <taxon>Arthropoda</taxon>
        <taxon>Chelicerata</taxon>
        <taxon>Arachnida</taxon>
        <taxon>Acari</taxon>
        <taxon>Parasitiformes</taxon>
        <taxon>Ixodida</taxon>
        <taxon>Ixodoidea</taxon>
        <taxon>Ixodidae</taxon>
        <taxon>Ixodinae</taxon>
        <taxon>Ixodes</taxon>
    </lineage>
</organism>
<sequence length="114" mass="12866">MQLALFMVMVTFKLLSCEEQSASSPDIFGEMKDLPPGCKDNLKKQIKDNCEGNPYQPELVEFRGCQFTCEYKNDYIFTKLTSRRITNLKDGTPCGQNKVCIGGNCVEACQMTFV</sequence>
<accession>A0A0K8RC05</accession>
<dbReference type="InterPro" id="IPR021971">
    <property type="entry name" value="Salp15"/>
</dbReference>
<dbReference type="EMBL" id="GADI01005126">
    <property type="protein sequence ID" value="JAA68682.1"/>
    <property type="molecule type" value="mRNA"/>
</dbReference>
<dbReference type="GO" id="GO:0005576">
    <property type="term" value="C:extracellular region"/>
    <property type="evidence" value="ECO:0007669"/>
    <property type="project" value="UniProtKB-SubCell"/>
</dbReference>
<proteinExistence type="evidence at transcript level"/>
<protein>
    <submittedName>
        <fullName evidence="7">Putative ixostatin</fullName>
    </submittedName>
</protein>
<evidence type="ECO:0000256" key="3">
    <source>
        <dbReference type="ARBA" id="ARBA00022729"/>
    </source>
</evidence>